<dbReference type="PANTHER" id="PTHR43585">
    <property type="entry name" value="FUMIPYRROLE BIOSYNTHESIS PROTEIN C"/>
    <property type="match status" value="1"/>
</dbReference>
<dbReference type="InterPro" id="IPR011761">
    <property type="entry name" value="ATP-grasp"/>
</dbReference>
<evidence type="ECO:0000313" key="6">
    <source>
        <dbReference type="EMBL" id="AJT42733.1"/>
    </source>
</evidence>
<dbReference type="Proteomes" id="UP000061839">
    <property type="component" value="Chromosome"/>
</dbReference>
<keyword evidence="3 4" id="KW-0067">ATP-binding</keyword>
<keyword evidence="1" id="KW-0436">Ligase</keyword>
<accession>A0A0D4C2A7</accession>
<dbReference type="GO" id="GO:0005524">
    <property type="term" value="F:ATP binding"/>
    <property type="evidence" value="ECO:0007669"/>
    <property type="project" value="UniProtKB-UniRule"/>
</dbReference>
<evidence type="ECO:0000313" key="7">
    <source>
        <dbReference type="Proteomes" id="UP000061839"/>
    </source>
</evidence>
<name>A0A0D4C2A7_9MICC</name>
<keyword evidence="2 4" id="KW-0547">Nucleotide-binding</keyword>
<evidence type="ECO:0000259" key="5">
    <source>
        <dbReference type="PROSITE" id="PS50975"/>
    </source>
</evidence>
<reference evidence="6 7" key="1">
    <citation type="journal article" date="2015" name="Genome Announc.">
        <title>Complete Genome Sequencing of Protease-Producing Novel Arthrobacter sp. Strain IHBB 11108 Using PacBio Single-Molecule Real-Time Sequencing Technology.</title>
        <authorList>
            <person name="Kiran S."/>
            <person name="Swarnkar M.K."/>
            <person name="Pal M."/>
            <person name="Thakur R."/>
            <person name="Tewari R."/>
            <person name="Singh A.K."/>
            <person name="Gulati A."/>
        </authorList>
    </citation>
    <scope>NUCLEOTIDE SEQUENCE [LARGE SCALE GENOMIC DNA]</scope>
    <source>
        <strain evidence="6 7">IHBB 11108</strain>
    </source>
</reference>
<sequence>MTGDTGRNPEHVLVLGTGRDAPARLRAFDGVRTSLMSQVEFVHKVRDPGLNSHLLALPADAPDQAWIAVAEAVHQHDPFTRIAAFGERDQDRCAAIGAALSLPTHSVQTIRLVQDKLAMRETLRAAGLDSTPAALAEQESDIRDFTAQHGFPCIVKPLGGSGSVGVSRVENAEQIQRAFAQAGGRSADIVRSGVIVESFLTGPQCSVEAFSEDGEHQILCITQKFSDPESFVELGHLAPAQLDEATEAAIQALVPAVLDALDIRFGPSHTEIAITADGPVIIETHTRVGGDEIPELVADITGADQLQLAVAQVIGDKVLPQLRRTLAAPGPVAASAIWFGVAAAQGELTALEGLEAARQLPGVTEVAALVSPGTKVERLASSRSRIVSARATAQDGASAVRQAQEAVAGIRANISMSAAPTELSGLL</sequence>
<evidence type="ECO:0000256" key="3">
    <source>
        <dbReference type="ARBA" id="ARBA00022840"/>
    </source>
</evidence>
<dbReference type="Gene3D" id="3.30.470.20">
    <property type="entry name" value="ATP-grasp fold, B domain"/>
    <property type="match status" value="1"/>
</dbReference>
<organism evidence="6 7">
    <name type="scientific">Psychromicrobium lacuslunae</name>
    <dbReference type="NCBI Taxonomy" id="1618207"/>
    <lineage>
        <taxon>Bacteria</taxon>
        <taxon>Bacillati</taxon>
        <taxon>Actinomycetota</taxon>
        <taxon>Actinomycetes</taxon>
        <taxon>Micrococcales</taxon>
        <taxon>Micrococcaceae</taxon>
        <taxon>Psychromicrobium</taxon>
    </lineage>
</organism>
<protein>
    <recommendedName>
        <fullName evidence="5">ATP-grasp domain-containing protein</fullName>
    </recommendedName>
</protein>
<dbReference type="EMBL" id="CP011005">
    <property type="protein sequence ID" value="AJT42733.1"/>
    <property type="molecule type" value="Genomic_DNA"/>
</dbReference>
<dbReference type="PANTHER" id="PTHR43585:SF2">
    <property type="entry name" value="ATP-GRASP ENZYME FSQD"/>
    <property type="match status" value="1"/>
</dbReference>
<evidence type="ECO:0000256" key="1">
    <source>
        <dbReference type="ARBA" id="ARBA00022598"/>
    </source>
</evidence>
<dbReference type="InterPro" id="IPR052032">
    <property type="entry name" value="ATP-dep_AA_Ligase"/>
</dbReference>
<dbReference type="GO" id="GO:0046872">
    <property type="term" value="F:metal ion binding"/>
    <property type="evidence" value="ECO:0007669"/>
    <property type="project" value="InterPro"/>
</dbReference>
<evidence type="ECO:0000256" key="2">
    <source>
        <dbReference type="ARBA" id="ARBA00022741"/>
    </source>
</evidence>
<proteinExistence type="predicted"/>
<gene>
    <name evidence="6" type="ORF">UM93_00150</name>
</gene>
<dbReference type="PATRIC" id="fig|1618207.4.peg.32"/>
<evidence type="ECO:0000256" key="4">
    <source>
        <dbReference type="PROSITE-ProRule" id="PRU00409"/>
    </source>
</evidence>
<keyword evidence="7" id="KW-1185">Reference proteome</keyword>
<dbReference type="SUPFAM" id="SSF56059">
    <property type="entry name" value="Glutathione synthetase ATP-binding domain-like"/>
    <property type="match status" value="1"/>
</dbReference>
<dbReference type="HOGENOM" id="CLU_029016_5_0_11"/>
<feature type="domain" description="ATP-grasp" evidence="5">
    <location>
        <begin position="120"/>
        <end position="314"/>
    </location>
</feature>
<dbReference type="Pfam" id="PF18603">
    <property type="entry name" value="LAL_C2"/>
    <property type="match status" value="1"/>
</dbReference>
<dbReference type="GO" id="GO:0016874">
    <property type="term" value="F:ligase activity"/>
    <property type="evidence" value="ECO:0007669"/>
    <property type="project" value="UniProtKB-KW"/>
</dbReference>
<dbReference type="KEGG" id="ari:UM93_00150"/>
<dbReference type="AlphaFoldDB" id="A0A0D4C2A7"/>
<dbReference type="PROSITE" id="PS50975">
    <property type="entry name" value="ATP_GRASP"/>
    <property type="match status" value="1"/>
</dbReference>
<dbReference type="Pfam" id="PF13535">
    <property type="entry name" value="ATP-grasp_4"/>
    <property type="match status" value="1"/>
</dbReference>
<dbReference type="STRING" id="1618207.UM93_00150"/>
<dbReference type="InterPro" id="IPR040570">
    <property type="entry name" value="LAL_C2"/>
</dbReference>